<dbReference type="EnsemblMetazoa" id="XM_030981372">
    <property type="protein sequence ID" value="XP_030837232"/>
    <property type="gene ID" value="LOC100888914"/>
</dbReference>
<dbReference type="OMA" id="SPCNFHA"/>
<dbReference type="RefSeq" id="XP_030837232.1">
    <property type="nucleotide sequence ID" value="XM_030981372.1"/>
</dbReference>
<dbReference type="OrthoDB" id="2238957at2759"/>
<feature type="compositionally biased region" description="Polar residues" evidence="2">
    <location>
        <begin position="763"/>
        <end position="774"/>
    </location>
</feature>
<dbReference type="KEGG" id="spu:100888914"/>
<feature type="compositionally biased region" description="Polar residues" evidence="2">
    <location>
        <begin position="185"/>
        <end position="199"/>
    </location>
</feature>
<feature type="compositionally biased region" description="Polar residues" evidence="2">
    <location>
        <begin position="1458"/>
        <end position="1468"/>
    </location>
</feature>
<feature type="compositionally biased region" description="Basic and acidic residues" evidence="2">
    <location>
        <begin position="438"/>
        <end position="447"/>
    </location>
</feature>
<feature type="region of interest" description="Disordered" evidence="2">
    <location>
        <begin position="2116"/>
        <end position="2136"/>
    </location>
</feature>
<feature type="compositionally biased region" description="Basic and acidic residues" evidence="2">
    <location>
        <begin position="1470"/>
        <end position="1494"/>
    </location>
</feature>
<feature type="compositionally biased region" description="Basic and acidic residues" evidence="2">
    <location>
        <begin position="2126"/>
        <end position="2136"/>
    </location>
</feature>
<feature type="compositionally biased region" description="Basic residues" evidence="2">
    <location>
        <begin position="686"/>
        <end position="697"/>
    </location>
</feature>
<feature type="compositionally biased region" description="Basic and acidic residues" evidence="2">
    <location>
        <begin position="1326"/>
        <end position="1336"/>
    </location>
</feature>
<feature type="compositionally biased region" description="Basic and acidic residues" evidence="2">
    <location>
        <begin position="483"/>
        <end position="494"/>
    </location>
</feature>
<feature type="region of interest" description="Disordered" evidence="2">
    <location>
        <begin position="1650"/>
        <end position="1701"/>
    </location>
</feature>
<evidence type="ECO:0000259" key="3">
    <source>
        <dbReference type="Pfam" id="PF25817"/>
    </source>
</evidence>
<feature type="compositionally biased region" description="Polar residues" evidence="2">
    <location>
        <begin position="826"/>
        <end position="858"/>
    </location>
</feature>
<feature type="region of interest" description="Disordered" evidence="2">
    <location>
        <begin position="185"/>
        <end position="220"/>
    </location>
</feature>
<dbReference type="InParanoid" id="A0A7M7NJ17"/>
<feature type="compositionally biased region" description="Basic and acidic residues" evidence="2">
    <location>
        <begin position="1304"/>
        <end position="1315"/>
    </location>
</feature>
<accession>A0A7M7NJ17</accession>
<feature type="compositionally biased region" description="Polar residues" evidence="2">
    <location>
        <begin position="1552"/>
        <end position="1568"/>
    </location>
</feature>
<feature type="compositionally biased region" description="Polar residues" evidence="2">
    <location>
        <begin position="1652"/>
        <end position="1677"/>
    </location>
</feature>
<feature type="compositionally biased region" description="Polar residues" evidence="2">
    <location>
        <begin position="698"/>
        <end position="709"/>
    </location>
</feature>
<feature type="region of interest" description="Disordered" evidence="2">
    <location>
        <begin position="568"/>
        <end position="955"/>
    </location>
</feature>
<feature type="compositionally biased region" description="Basic and acidic residues" evidence="2">
    <location>
        <begin position="798"/>
        <end position="815"/>
    </location>
</feature>
<protein>
    <recommendedName>
        <fullName evidence="3">Little elongation complex subunit 1 C-terminal domain-containing protein</fullName>
    </recommendedName>
</protein>
<feature type="region of interest" description="Disordered" evidence="2">
    <location>
        <begin position="1302"/>
        <end position="1358"/>
    </location>
</feature>
<feature type="compositionally biased region" description="Acidic residues" evidence="2">
    <location>
        <begin position="260"/>
        <end position="279"/>
    </location>
</feature>
<evidence type="ECO:0000313" key="5">
    <source>
        <dbReference type="Proteomes" id="UP000007110"/>
    </source>
</evidence>
<name>A0A7M7NJ17_STRPU</name>
<feature type="compositionally biased region" description="Basic and acidic residues" evidence="2">
    <location>
        <begin position="775"/>
        <end position="784"/>
    </location>
</feature>
<feature type="compositionally biased region" description="Basic and acidic residues" evidence="2">
    <location>
        <begin position="991"/>
        <end position="1004"/>
    </location>
</feature>
<feature type="region of interest" description="Disordered" evidence="2">
    <location>
        <begin position="978"/>
        <end position="1046"/>
    </location>
</feature>
<feature type="region of interest" description="Disordered" evidence="2">
    <location>
        <begin position="1103"/>
        <end position="1137"/>
    </location>
</feature>
<feature type="region of interest" description="Disordered" evidence="2">
    <location>
        <begin position="1"/>
        <end position="22"/>
    </location>
</feature>
<dbReference type="InterPro" id="IPR057881">
    <property type="entry name" value="ICE1_C"/>
</dbReference>
<keyword evidence="5" id="KW-1185">Reference proteome</keyword>
<feature type="compositionally biased region" description="Polar residues" evidence="2">
    <location>
        <begin position="669"/>
        <end position="685"/>
    </location>
</feature>
<organism evidence="4 5">
    <name type="scientific">Strongylocentrotus purpuratus</name>
    <name type="common">Purple sea urchin</name>
    <dbReference type="NCBI Taxonomy" id="7668"/>
    <lineage>
        <taxon>Eukaryota</taxon>
        <taxon>Metazoa</taxon>
        <taxon>Echinodermata</taxon>
        <taxon>Eleutherozoa</taxon>
        <taxon>Echinozoa</taxon>
        <taxon>Echinoidea</taxon>
        <taxon>Euechinoidea</taxon>
        <taxon>Echinacea</taxon>
        <taxon>Camarodonta</taxon>
        <taxon>Echinidea</taxon>
        <taxon>Strongylocentrotidae</taxon>
        <taxon>Strongylocentrotus</taxon>
    </lineage>
</organism>
<dbReference type="PANTHER" id="PTHR11852:SF4">
    <property type="entry name" value="LITTLE ELONGATION COMPLEX SUBUNIT 1"/>
    <property type="match status" value="1"/>
</dbReference>
<feature type="domain" description="Little elongation complex subunit 1 C-terminal" evidence="3">
    <location>
        <begin position="1934"/>
        <end position="2110"/>
    </location>
</feature>
<feature type="compositionally biased region" description="Basic and acidic residues" evidence="2">
    <location>
        <begin position="939"/>
        <end position="955"/>
    </location>
</feature>
<feature type="region of interest" description="Disordered" evidence="2">
    <location>
        <begin position="1053"/>
        <end position="1072"/>
    </location>
</feature>
<feature type="region of interest" description="Disordered" evidence="2">
    <location>
        <begin position="1372"/>
        <end position="1404"/>
    </location>
</feature>
<feature type="compositionally biased region" description="Basic residues" evidence="2">
    <location>
        <begin position="595"/>
        <end position="607"/>
    </location>
</feature>
<feature type="compositionally biased region" description="Basic residues" evidence="2">
    <location>
        <begin position="747"/>
        <end position="761"/>
    </location>
</feature>
<dbReference type="GeneID" id="100888914"/>
<feature type="compositionally biased region" description="Polar residues" evidence="2">
    <location>
        <begin position="1103"/>
        <end position="1114"/>
    </location>
</feature>
<evidence type="ECO:0000313" key="4">
    <source>
        <dbReference type="EnsemblMetazoa" id="XP_030837232"/>
    </source>
</evidence>
<dbReference type="PANTHER" id="PTHR11852">
    <property type="entry name" value="PLATELET-ACTIVATING FACTOR ACETYLHYDROLASE"/>
    <property type="match status" value="1"/>
</dbReference>
<feature type="compositionally biased region" description="Basic residues" evidence="2">
    <location>
        <begin position="1005"/>
        <end position="1019"/>
    </location>
</feature>
<evidence type="ECO:0000256" key="2">
    <source>
        <dbReference type="SAM" id="MobiDB-lite"/>
    </source>
</evidence>
<keyword evidence="1" id="KW-0175">Coiled coil</keyword>
<feature type="compositionally biased region" description="Basic and acidic residues" evidence="2">
    <location>
        <begin position="877"/>
        <end position="890"/>
    </location>
</feature>
<dbReference type="Pfam" id="PF25817">
    <property type="entry name" value="ICE1_C"/>
    <property type="match status" value="1"/>
</dbReference>
<feature type="region of interest" description="Disordered" evidence="2">
    <location>
        <begin position="1442"/>
        <end position="1574"/>
    </location>
</feature>
<feature type="coiled-coil region" evidence="1">
    <location>
        <begin position="77"/>
        <end position="121"/>
    </location>
</feature>
<proteinExistence type="predicted"/>
<feature type="compositionally biased region" description="Basic and acidic residues" evidence="2">
    <location>
        <begin position="383"/>
        <end position="393"/>
    </location>
</feature>
<feature type="compositionally biased region" description="Basic and acidic residues" evidence="2">
    <location>
        <begin position="288"/>
        <end position="297"/>
    </location>
</feature>
<sequence>MDTSSGGVGASEPRHHEPVPEPDMMDVVLSAEGVQTEVELPGCHNCTVLQKELEDCKRDRAFFVDIKRKMILTDTLIQKHQSKCQAFEEQQKSIQNLTARLAQSKRDCKVLEEQLATTLKDIIPWKKDKERFLQESQESKKQFEVLHNKLSAQESLIRQYESKLEVCDEEKATLESDILMLKSQTDAMKQSSKKASTSLEKAKEDTSKLRKEMSQVRKSKAAVNMKFERAKTKMKELCNLLTRHGVRAPRMKGFGSSDKEAEEEEEYMEETDSSDQDEDGGGRVTMVTKERTPRDAVKPVTVPTYRPHQSGVQSQPSSAPPSRRPFPKMDFTSVACLSPLPPSPPNTRVEKSNSSDNNESDTTLAEAAAKIEAQLSTPVLLRHRTEQSDKEQSRPSTRVSSRRKAPGRVETKSTGATEDPESNADGAGSRRGLRFLRKSSESSEGSRKPSTGTCSRESNKLEQENSADGMSEKKRPRGRPRKVKDVCKEKHTDVDSDDREDLAQRLQGRVQTLSSSDEEVERKEDAGGKCRRERNGVSAVRTRSKTKGQVASGQSVSEDCNVLPLVLSSDESKRSMYNPGGSAASDGSETASIVGRKKRLTMKRQTLRKSSALSDSSESEDDRRKVNGTHPSQDMVEPSAGTRHQSRKPEASLIEGVAGKRLSDESNKSNKLTSDSEADSLTNARRTSRRLAHRQRNVKTQASSENTGNKTEHSKDMTEIQSKVATNDRERVSDNDKQSLENPQRLLAKKRVTRHLNRKLLRSMSSPPRTSCSRRGSEDDKSGGDRPSQYQRKPGRSVSKDENSILCKSSKEDGMPSKLGQESVGEDTSSQGRTLLRNLSSPARLTRSASRNFDSSESCLPFTGKTSSEQEDQSSVKVDRYSPSKDEKSSRLTKAAANPTRRLSQKRTHSDSQSSEDEKGVKISKSMDTGAVESGNGDKVGEDNEELPVRNEGKVLMRSETEEFVACMDDVPCMDGEEQIETGKQTGESLTAEKDQTIPSDVKDTKKRKLPSRQSKRIKLSSVDTIEKKGESSSCMEGVFDDAGDENSAIDANRKLRNHEHLDRPSTSRGLESSVEGAHVEALRAQPPILVPQHRERHASIASLPSSGRNSPVSPLQEPFQGFDARPISPMSPERPVERVSPIMPTFFFDLPAFPRMLSPLPPSPPRYHPAEVTVDVTEGDMQEVMSEENPEAQAQPRMISPLFPTPVPFAVSPIPEMSVPPAISPIADVQHPPEISPIADVQPPVLGVQTIQTVSPGKSPQLPSPRIFHSVAPSDAITVRPQHSSPSYNQDKTTAIRSLNAVLDRDDNKGDHRSSFSKKLIARRSSAEEPGKKPGDTSQNNPPSHSEARNETRAINSGNLVLNYTQRICAKPEPTNQPHNSTREQKTNDGLEKESQSVTLPRNCTNNLGELHGKNDVVHPPLLQNKSGFSEYLRRTDGHEDATAFSRVIPHREENRSSGSGTSSMQPPKTEETKIPRDERADEKTRLVPDRRTQGKPNEGRNVPDATEPVVPDKPISKLPSKTTVGNIWGQMAFHDRGERANRSRKKKQTKGTSVNSQSKESENGANPQFKVPCEPPIPATHVLVQHSVQVPSKDQVPRNRGLVYPGFVPASRPKPQVPAPPQEALHSLVPNVAQPGPGPVNQVQDLDKTTPCTTQAESSNSKGILNQTRTCSQDGVPSKAQAKTAFKRPSQSRLLSGPVTPDQIKALKKLHLHDVLRLIREHSPKESVFPIGECIIEFLGQNSVNLFPAIYAKCIVGNTSTQPVISPHEEQISKTVYLWTREKKRKNVMHYLMSELGQRLASQEGVDLSRTLTFSRLFAAICRDSDWMVRARVMCYDILRESLPNGYHLLLAMAAVWPSILRKKDGGIHPLISTMEILFMHQLQTDAKSTNAFTRETAEKIIKCFTHLCHWNPMASESKGDSHAHWLIGLLKDPEIATFQQNKTQIVLGNKCFETIKAVELLASSQGWEWTNNKLIIGQLWPILKDWSKSLTKGTAEKKEDGTPGDGSLAGQSSTSLATACAVMKVIGNVGQIGLVLNVQSVEQLMKMLIAVLQQPSQSIPWPMQLYTAQSIYDLSPSNQGVASQVLRQWVAKAVNAVPEKLAEGINNLCRKLESPDESNQPEVVKDKVYEETK</sequence>
<feature type="compositionally biased region" description="Polar residues" evidence="2">
    <location>
        <begin position="547"/>
        <end position="556"/>
    </location>
</feature>
<dbReference type="Proteomes" id="UP000007110">
    <property type="component" value="Unassembled WGS sequence"/>
</dbReference>
<evidence type="ECO:0000256" key="1">
    <source>
        <dbReference type="SAM" id="Coils"/>
    </source>
</evidence>
<feature type="compositionally biased region" description="Basic and acidic residues" evidence="2">
    <location>
        <begin position="200"/>
        <end position="215"/>
    </location>
</feature>
<reference evidence="4" key="2">
    <citation type="submission" date="2021-01" db="UniProtKB">
        <authorList>
            <consortium name="EnsemblMetazoa"/>
        </authorList>
    </citation>
    <scope>IDENTIFICATION</scope>
</reference>
<feature type="region of interest" description="Disordered" evidence="2">
    <location>
        <begin position="249"/>
        <end position="556"/>
    </location>
</feature>
<feature type="compositionally biased region" description="Basic and acidic residues" evidence="2">
    <location>
        <begin position="726"/>
        <end position="739"/>
    </location>
</feature>
<feature type="compositionally biased region" description="Basic and acidic residues" evidence="2">
    <location>
        <begin position="1382"/>
        <end position="1396"/>
    </location>
</feature>
<reference evidence="5" key="1">
    <citation type="submission" date="2015-02" db="EMBL/GenBank/DDBJ databases">
        <title>Genome sequencing for Strongylocentrotus purpuratus.</title>
        <authorList>
            <person name="Murali S."/>
            <person name="Liu Y."/>
            <person name="Vee V."/>
            <person name="English A."/>
            <person name="Wang M."/>
            <person name="Skinner E."/>
            <person name="Han Y."/>
            <person name="Muzny D.M."/>
            <person name="Worley K.C."/>
            <person name="Gibbs R.A."/>
        </authorList>
    </citation>
    <scope>NUCLEOTIDE SEQUENCE</scope>
</reference>
<feature type="compositionally biased region" description="Basic and acidic residues" evidence="2">
    <location>
        <begin position="520"/>
        <end position="535"/>
    </location>
</feature>